<reference evidence="3" key="2">
    <citation type="submission" date="2012-11" db="EMBL/GenBank/DDBJ databases">
        <authorList>
            <person name="Kuo A."/>
            <person name="Curtis B.A."/>
            <person name="Tanifuji G."/>
            <person name="Burki F."/>
            <person name="Gruber A."/>
            <person name="Irimia M."/>
            <person name="Maruyama S."/>
            <person name="Arias M.C."/>
            <person name="Ball S.G."/>
            <person name="Gile G.H."/>
            <person name="Hirakawa Y."/>
            <person name="Hopkins J.F."/>
            <person name="Rensing S.A."/>
            <person name="Schmutz J."/>
            <person name="Symeonidi A."/>
            <person name="Elias M."/>
            <person name="Eveleigh R.J."/>
            <person name="Herman E.K."/>
            <person name="Klute M.J."/>
            <person name="Nakayama T."/>
            <person name="Obornik M."/>
            <person name="Reyes-Prieto A."/>
            <person name="Armbrust E.V."/>
            <person name="Aves S.J."/>
            <person name="Beiko R.G."/>
            <person name="Coutinho P."/>
            <person name="Dacks J.B."/>
            <person name="Durnford D.G."/>
            <person name="Fast N.M."/>
            <person name="Green B.R."/>
            <person name="Grisdale C."/>
            <person name="Hempe F."/>
            <person name="Henrissat B."/>
            <person name="Hoppner M.P."/>
            <person name="Ishida K.-I."/>
            <person name="Kim E."/>
            <person name="Koreny L."/>
            <person name="Kroth P.G."/>
            <person name="Liu Y."/>
            <person name="Malik S.-B."/>
            <person name="Maier U.G."/>
            <person name="McRose D."/>
            <person name="Mock T."/>
            <person name="Neilson J.A."/>
            <person name="Onodera N.T."/>
            <person name="Poole A.M."/>
            <person name="Pritham E.J."/>
            <person name="Richards T.A."/>
            <person name="Rocap G."/>
            <person name="Roy S.W."/>
            <person name="Sarai C."/>
            <person name="Schaack S."/>
            <person name="Shirato S."/>
            <person name="Slamovits C.H."/>
            <person name="Spencer D.F."/>
            <person name="Suzuki S."/>
            <person name="Worden A.Z."/>
            <person name="Zauner S."/>
            <person name="Barry K."/>
            <person name="Bell C."/>
            <person name="Bharti A.K."/>
            <person name="Crow J.A."/>
            <person name="Grimwood J."/>
            <person name="Kramer R."/>
            <person name="Lindquist E."/>
            <person name="Lucas S."/>
            <person name="Salamov A."/>
            <person name="McFadden G.I."/>
            <person name="Lane C.E."/>
            <person name="Keeling P.J."/>
            <person name="Gray M.W."/>
            <person name="Grigoriev I.V."/>
            <person name="Archibald J.M."/>
        </authorList>
    </citation>
    <scope>NUCLEOTIDE SEQUENCE</scope>
    <source>
        <strain evidence="3">CCMP2712</strain>
    </source>
</reference>
<dbReference type="EMBL" id="JH993125">
    <property type="protein sequence ID" value="EKX33912.1"/>
    <property type="molecule type" value="Genomic_DNA"/>
</dbReference>
<dbReference type="EnsemblProtists" id="EKX33912">
    <property type="protein sequence ID" value="EKX33912"/>
    <property type="gene ID" value="GUITHDRAFT_147586"/>
</dbReference>
<gene>
    <name evidence="1" type="ORF">GUITHDRAFT_147586</name>
</gene>
<reference evidence="1 3" key="1">
    <citation type="journal article" date="2012" name="Nature">
        <title>Algal genomes reveal evolutionary mosaicism and the fate of nucleomorphs.</title>
        <authorList>
            <consortium name="DOE Joint Genome Institute"/>
            <person name="Curtis B.A."/>
            <person name="Tanifuji G."/>
            <person name="Burki F."/>
            <person name="Gruber A."/>
            <person name="Irimia M."/>
            <person name="Maruyama S."/>
            <person name="Arias M.C."/>
            <person name="Ball S.G."/>
            <person name="Gile G.H."/>
            <person name="Hirakawa Y."/>
            <person name="Hopkins J.F."/>
            <person name="Kuo A."/>
            <person name="Rensing S.A."/>
            <person name="Schmutz J."/>
            <person name="Symeonidi A."/>
            <person name="Elias M."/>
            <person name="Eveleigh R.J."/>
            <person name="Herman E.K."/>
            <person name="Klute M.J."/>
            <person name="Nakayama T."/>
            <person name="Obornik M."/>
            <person name="Reyes-Prieto A."/>
            <person name="Armbrust E.V."/>
            <person name="Aves S.J."/>
            <person name="Beiko R.G."/>
            <person name="Coutinho P."/>
            <person name="Dacks J.B."/>
            <person name="Durnford D.G."/>
            <person name="Fast N.M."/>
            <person name="Green B.R."/>
            <person name="Grisdale C.J."/>
            <person name="Hempel F."/>
            <person name="Henrissat B."/>
            <person name="Hoppner M.P."/>
            <person name="Ishida K."/>
            <person name="Kim E."/>
            <person name="Koreny L."/>
            <person name="Kroth P.G."/>
            <person name="Liu Y."/>
            <person name="Malik S.B."/>
            <person name="Maier U.G."/>
            <person name="McRose D."/>
            <person name="Mock T."/>
            <person name="Neilson J.A."/>
            <person name="Onodera N.T."/>
            <person name="Poole A.M."/>
            <person name="Pritham E.J."/>
            <person name="Richards T.A."/>
            <person name="Rocap G."/>
            <person name="Roy S.W."/>
            <person name="Sarai C."/>
            <person name="Schaack S."/>
            <person name="Shirato S."/>
            <person name="Slamovits C.H."/>
            <person name="Spencer D.F."/>
            <person name="Suzuki S."/>
            <person name="Worden A.Z."/>
            <person name="Zauner S."/>
            <person name="Barry K."/>
            <person name="Bell C."/>
            <person name="Bharti A.K."/>
            <person name="Crow J.A."/>
            <person name="Grimwood J."/>
            <person name="Kramer R."/>
            <person name="Lindquist E."/>
            <person name="Lucas S."/>
            <person name="Salamov A."/>
            <person name="McFadden G.I."/>
            <person name="Lane C.E."/>
            <person name="Keeling P.J."/>
            <person name="Gray M.W."/>
            <person name="Grigoriev I.V."/>
            <person name="Archibald J.M."/>
        </authorList>
    </citation>
    <scope>NUCLEOTIDE SEQUENCE</scope>
    <source>
        <strain evidence="1 3">CCMP2712</strain>
    </source>
</reference>
<dbReference type="AlphaFoldDB" id="L1ICV7"/>
<protein>
    <submittedName>
        <fullName evidence="1 2">Uncharacterized protein</fullName>
    </submittedName>
</protein>
<dbReference type="InterPro" id="IPR009030">
    <property type="entry name" value="Growth_fac_rcpt_cys_sf"/>
</dbReference>
<accession>L1ICV7</accession>
<dbReference type="Proteomes" id="UP000011087">
    <property type="component" value="Unassembled WGS sequence"/>
</dbReference>
<evidence type="ECO:0000313" key="3">
    <source>
        <dbReference type="Proteomes" id="UP000011087"/>
    </source>
</evidence>
<organism evidence="1">
    <name type="scientific">Guillardia theta (strain CCMP2712)</name>
    <name type="common">Cryptophyte</name>
    <dbReference type="NCBI Taxonomy" id="905079"/>
    <lineage>
        <taxon>Eukaryota</taxon>
        <taxon>Cryptophyceae</taxon>
        <taxon>Pyrenomonadales</taxon>
        <taxon>Geminigeraceae</taxon>
        <taxon>Guillardia</taxon>
    </lineage>
</organism>
<dbReference type="GeneID" id="17290652"/>
<sequence>MRKWASELMRGLSNMFAVDKNREVLLVRPKLPLVLLQSPVISAVYLHIPEISFDVSASAFEGKLSDDPAASADPSNALLRVGTLPTTWLVVAGQESERKGQAQSRANLFITCAGGKCGAGSLRPAIGVFMNVLTTHPVYGVAVGKRGRTDEAHRRSQLGADGNERCLEVTVVDGWKLLFCASYAKNPLGCSEVPKLPLLDSEYLPSVILTLAENPYFESGQGVPAFNARANVTRLSKIDRSSLLSLLARTSQVPTGLGDVNEDSLRVSCDLNVDADGDVWVRHALQLDVGMAQMSGSPNKFDTLYAMMKLMDDKGTAEWEWRNVAGRGLSDAVYLIDLPINRTFSSTMSTRHRELYSLQGSWLTEDRSGDSGDSDIFGLVAIPLLDGNIHGQLISSENQLQLNLTGKDTLKQADRLKIRLLIGSDRSIDLSADVKWDDKTLLHTELGLSASLEAPRSIGLTLLIEIDLFDTSLSAAWPQSCYQGYLRISEDRKQLILLNASVTGSIDAHHLLAGQGNVTFVLPDQHVLSWTGSLLAKGSRNESYSSSPSCPSSNAAVAGVLPFDKTSKKSSELVASYSTRLLLGPSVGSVSLEAKGDLALTLGYDSLSACNQTVVLEQGKYFSCNSRCQEVRDERRLRLAPGLVGTWQGKPLKMNMTRTGTMLDQLVSGFSSLEGHVGSDVVNVVGSMAAELDSSRMVPRSGHVAVSDLHGSPWLSSYVQLDDSTDERTYGRALMNVSLGKELVIDLGLAGNLQTSSGVTTVNVMCRNAFRGRQLLDFDLGAEVASNSNELRGRISSLFIVNKERWSEWSLEGRLRWVRSPYGASLKLLKEGKEQLLLMGTGDYEWTSAKNLLEGAATTIVCIPAGSIDLDMDHSGSLTFDYRGVSAISLEISQGQSTLRSKSLRAASQSALLSLTGAASTRDLLDNSLPSFFQHFAVSRAGMDVAMRMKVSGENLMSMAATLESIGDLRGSDQTVSCIVADMGLTTPWLSKASTDMRRQASRVALLQYTELDWDYNDQQDQLHKSNILYNNQPPSCDASTTARLAMTFGRSCRPTSYQDDSGLCVSCPKDPHCVGTVTCTTKSDGKCGGTCISGYYKDANSRCIACSSSGDCGAISQTPPSAREIKKSIERSVLVAMQLVDNPDTTITSSAKAAAGGRRQTGGVDITTLVVTSSSNQDKTTSITQEKLDRAVSQQDNLLNAGHSVSSVSSVTVSQTVIAPVPMSSAFALPSPWLPAGIAAAMTVQRL</sequence>
<evidence type="ECO:0000313" key="1">
    <source>
        <dbReference type="EMBL" id="EKX33912.1"/>
    </source>
</evidence>
<name>L1ICV7_GUITC</name>
<reference evidence="2" key="3">
    <citation type="submission" date="2015-06" db="UniProtKB">
        <authorList>
            <consortium name="EnsemblProtists"/>
        </authorList>
    </citation>
    <scope>IDENTIFICATION</scope>
</reference>
<keyword evidence="3" id="KW-1185">Reference proteome</keyword>
<dbReference type="HOGENOM" id="CLU_266061_0_0_1"/>
<dbReference type="RefSeq" id="XP_005820892.1">
    <property type="nucleotide sequence ID" value="XM_005820835.1"/>
</dbReference>
<evidence type="ECO:0000313" key="2">
    <source>
        <dbReference type="EnsemblProtists" id="EKX33912"/>
    </source>
</evidence>
<dbReference type="KEGG" id="gtt:GUITHDRAFT_147586"/>
<dbReference type="PaxDb" id="55529-EKX33912"/>
<proteinExistence type="predicted"/>
<dbReference type="SUPFAM" id="SSF57184">
    <property type="entry name" value="Growth factor receptor domain"/>
    <property type="match status" value="1"/>
</dbReference>